<dbReference type="AlphaFoldDB" id="A0A0F7FSX2"/>
<gene>
    <name evidence="2" type="ORF">SXIM_13500</name>
</gene>
<dbReference type="Gene3D" id="3.10.180.10">
    <property type="entry name" value="2,3-Dihydroxybiphenyl 1,2-Dioxygenase, domain 1"/>
    <property type="match status" value="1"/>
</dbReference>
<dbReference type="PATRIC" id="fig|408015.6.peg.1383"/>
<evidence type="ECO:0000313" key="2">
    <source>
        <dbReference type="EMBL" id="AKG42734.1"/>
    </source>
</evidence>
<protein>
    <submittedName>
        <fullName evidence="2">Glyoxalase bleomycin resistance protein dioxygenase</fullName>
    </submittedName>
</protein>
<dbReference type="GO" id="GO:0051213">
    <property type="term" value="F:dioxygenase activity"/>
    <property type="evidence" value="ECO:0007669"/>
    <property type="project" value="UniProtKB-KW"/>
</dbReference>
<keyword evidence="2" id="KW-0560">Oxidoreductase</keyword>
<dbReference type="PANTHER" id="PTHR33990">
    <property type="entry name" value="PROTEIN YJDN-RELATED"/>
    <property type="match status" value="1"/>
</dbReference>
<dbReference type="CDD" id="cd06588">
    <property type="entry name" value="PhnB_like"/>
    <property type="match status" value="1"/>
</dbReference>
<dbReference type="KEGG" id="sxi:SXIM_13500"/>
<dbReference type="InterPro" id="IPR004360">
    <property type="entry name" value="Glyas_Fos-R_dOase_dom"/>
</dbReference>
<dbReference type="HOGENOM" id="CLU_046006_17_1_11"/>
<keyword evidence="3" id="KW-1185">Reference proteome</keyword>
<proteinExistence type="predicted"/>
<reference evidence="2" key="1">
    <citation type="submission" date="2019-08" db="EMBL/GenBank/DDBJ databases">
        <title>Complete genome sequence of a mangrove-derived Streptomyces xiamenensis.</title>
        <authorList>
            <person name="Xu J."/>
        </authorList>
    </citation>
    <scope>NUCLEOTIDE SEQUENCE</scope>
    <source>
        <strain evidence="2">318</strain>
    </source>
</reference>
<accession>A0A0F7FSX2</accession>
<evidence type="ECO:0000313" key="3">
    <source>
        <dbReference type="Proteomes" id="UP000034034"/>
    </source>
</evidence>
<sequence length="173" mass="18619">MDPAANRPPRNPQEKDTPMTIRTTTHLNFRGTAGQALEFYQSVFGGRLTLVTYGDLGAPKDAPGAGKVVFGQVENEDGFRVMAYDIPGTDDADPAAVAGSTRRENGMTLTDRTFFQSVRGETLDEVTGYWKALSDGADIVEPLAASPWSPGFGILTDRFGVTWVLDVQAPYAG</sequence>
<dbReference type="Proteomes" id="UP000034034">
    <property type="component" value="Chromosome"/>
</dbReference>
<dbReference type="EMBL" id="CP009922">
    <property type="protein sequence ID" value="AKG42734.1"/>
    <property type="molecule type" value="Genomic_DNA"/>
</dbReference>
<dbReference type="InterPro" id="IPR028973">
    <property type="entry name" value="PhnB-like"/>
</dbReference>
<dbReference type="PANTHER" id="PTHR33990:SF1">
    <property type="entry name" value="PROTEIN YJDN"/>
    <property type="match status" value="1"/>
</dbReference>
<dbReference type="InterPro" id="IPR029068">
    <property type="entry name" value="Glyas_Bleomycin-R_OHBP_Dase"/>
</dbReference>
<dbReference type="SUPFAM" id="SSF54593">
    <property type="entry name" value="Glyoxalase/Bleomycin resistance protein/Dihydroxybiphenyl dioxygenase"/>
    <property type="match status" value="1"/>
</dbReference>
<keyword evidence="2" id="KW-0223">Dioxygenase</keyword>
<feature type="domain" description="Glyoxalase/fosfomycin resistance/dioxygenase" evidence="1">
    <location>
        <begin position="32"/>
        <end position="164"/>
    </location>
</feature>
<organism evidence="2 3">
    <name type="scientific">Streptomyces xiamenensis</name>
    <dbReference type="NCBI Taxonomy" id="408015"/>
    <lineage>
        <taxon>Bacteria</taxon>
        <taxon>Bacillati</taxon>
        <taxon>Actinomycetota</taxon>
        <taxon>Actinomycetes</taxon>
        <taxon>Kitasatosporales</taxon>
        <taxon>Streptomycetaceae</taxon>
        <taxon>Streptomyces</taxon>
    </lineage>
</organism>
<evidence type="ECO:0000259" key="1">
    <source>
        <dbReference type="Pfam" id="PF00903"/>
    </source>
</evidence>
<dbReference type="Pfam" id="PF00903">
    <property type="entry name" value="Glyoxalase"/>
    <property type="match status" value="1"/>
</dbReference>
<name>A0A0F7FSX2_9ACTN</name>